<comment type="caution">
    <text evidence="1">The sequence shown here is derived from an EMBL/GenBank/DDBJ whole genome shotgun (WGS) entry which is preliminary data.</text>
</comment>
<protein>
    <submittedName>
        <fullName evidence="1">Uncharacterized protein</fullName>
    </submittedName>
</protein>
<organism evidence="1 2">
    <name type="scientific">Favolaschia claudopus</name>
    <dbReference type="NCBI Taxonomy" id="2862362"/>
    <lineage>
        <taxon>Eukaryota</taxon>
        <taxon>Fungi</taxon>
        <taxon>Dikarya</taxon>
        <taxon>Basidiomycota</taxon>
        <taxon>Agaricomycotina</taxon>
        <taxon>Agaricomycetes</taxon>
        <taxon>Agaricomycetidae</taxon>
        <taxon>Agaricales</taxon>
        <taxon>Marasmiineae</taxon>
        <taxon>Mycenaceae</taxon>
        <taxon>Favolaschia</taxon>
    </lineage>
</organism>
<gene>
    <name evidence="1" type="ORF">R3P38DRAFT_2777077</name>
</gene>
<proteinExistence type="predicted"/>
<dbReference type="EMBL" id="JAWWNJ010000030">
    <property type="protein sequence ID" value="KAK7026948.1"/>
    <property type="molecule type" value="Genomic_DNA"/>
</dbReference>
<accession>A0AAW0BKK3</accession>
<dbReference type="Proteomes" id="UP001362999">
    <property type="component" value="Unassembled WGS sequence"/>
</dbReference>
<sequence>MESASQLNEMLTASGKAKWAASQRSEVIVRIVRPKSLANPAPTAVITVPQTTLRNSLIPSCQYSDAIRDEVVAATYRSSASSGYELGDTAPRDMDKLRASLEHIDVTNLMGVWCPIKSGACRKVVQGRHMSTRWRDSGHQKSS</sequence>
<evidence type="ECO:0000313" key="2">
    <source>
        <dbReference type="Proteomes" id="UP001362999"/>
    </source>
</evidence>
<reference evidence="1 2" key="1">
    <citation type="journal article" date="2024" name="J Genomics">
        <title>Draft genome sequencing and assembly of Favolaschia claudopus CIRM-BRFM 2984 isolated from oak limbs.</title>
        <authorList>
            <person name="Navarro D."/>
            <person name="Drula E."/>
            <person name="Chaduli D."/>
            <person name="Cazenave R."/>
            <person name="Ahrendt S."/>
            <person name="Wang J."/>
            <person name="Lipzen A."/>
            <person name="Daum C."/>
            <person name="Barry K."/>
            <person name="Grigoriev I.V."/>
            <person name="Favel A."/>
            <person name="Rosso M.N."/>
            <person name="Martin F."/>
        </authorList>
    </citation>
    <scope>NUCLEOTIDE SEQUENCE [LARGE SCALE GENOMIC DNA]</scope>
    <source>
        <strain evidence="1 2">CIRM-BRFM 2984</strain>
    </source>
</reference>
<name>A0AAW0BKK3_9AGAR</name>
<keyword evidence="2" id="KW-1185">Reference proteome</keyword>
<dbReference type="AlphaFoldDB" id="A0AAW0BKK3"/>
<evidence type="ECO:0000313" key="1">
    <source>
        <dbReference type="EMBL" id="KAK7026948.1"/>
    </source>
</evidence>